<dbReference type="KEGG" id="vg:40524614"/>
<proteinExistence type="predicted"/>
<dbReference type="RefSeq" id="YP_009664571.1">
    <property type="nucleotide sequence ID" value="NC_043042.1"/>
</dbReference>
<evidence type="ECO:0000313" key="2">
    <source>
        <dbReference type="Proteomes" id="UP000243430"/>
    </source>
</evidence>
<reference evidence="1 2" key="1">
    <citation type="journal article" date="2008" name="Arch. Virol.">
        <title>Molecular confirmation of a new herpesvirus from catfish (Ameiurus melas) by testing the performance of a novel PCR method, designed to target the DNA polymerase gene of alloherpesviruses.</title>
        <authorList>
            <person name="Doszpoly A."/>
            <person name="Kovacs E.R."/>
            <person name="Bovo G."/>
            <person name="LaPatra S.E."/>
            <person name="Harrach B."/>
            <person name="Benko M."/>
        </authorList>
    </citation>
    <scope>NUCLEOTIDE SEQUENCE [LARGE SCALE GENOMIC DNA]</scope>
    <source>
        <strain evidence="2">SRWSHV (Snake River White Sturgeon Herpesvirus)</strain>
    </source>
</reference>
<reference evidence="1 2" key="3">
    <citation type="journal article" date="2011" name="Intervirology">
        <title>Comparative analysis of a conserved gene block from the genome of the members of the genus ictalurivirus.</title>
        <authorList>
            <person name="Doszpoly A."/>
            <person name="Benko M."/>
            <person name="Bovo G."/>
            <person name="Lapatra S.E."/>
            <person name="Harrach B."/>
        </authorList>
    </citation>
    <scope>NUCLEOTIDE SEQUENCE [LARGE SCALE GENOMIC DNA]</scope>
    <source>
        <strain evidence="2">SRWSHV (Snake River White Sturgeon Herpesvirus)</strain>
    </source>
</reference>
<dbReference type="InterPro" id="IPR057864">
    <property type="entry name" value="ORF30"/>
</dbReference>
<protein>
    <submittedName>
        <fullName evidence="1">ORF30</fullName>
    </submittedName>
</protein>
<keyword evidence="2" id="KW-1185">Reference proteome</keyword>
<sequence length="209" mass="23456">MDIFTTISESMAIVNTSHTPINDMTPPANNIMENDKNTSSEDKPWGVNFSGPDFLVNYPMRSDLITSVQPVPFQQPCVICQVHNPDTGVSLATAMEFMVKTRSYEDAMAFLQSVNPEIATWENINIHFNHGIKDPDDKLEFQIDSLIDVHYRAGMSIGREFAMAVTANGSQYLAPNEKNIKCLSSPTSGMTKLIQTKMDLRKIKRKHNK</sequence>
<dbReference type="EMBL" id="FJ815289">
    <property type="protein sequence ID" value="AEF97689.1"/>
    <property type="molecule type" value="Genomic_DNA"/>
</dbReference>
<accession>F6GQ69</accession>
<dbReference type="GeneID" id="40524614"/>
<dbReference type="Pfam" id="PF25748">
    <property type="entry name" value="Herpes_ORF30"/>
    <property type="match status" value="1"/>
</dbReference>
<name>F6GQ69_9VIRU</name>
<dbReference type="Proteomes" id="UP000243430">
    <property type="component" value="Segment"/>
</dbReference>
<evidence type="ECO:0000313" key="1">
    <source>
        <dbReference type="EMBL" id="AEF97689.1"/>
    </source>
</evidence>
<reference evidence="1 2" key="2">
    <citation type="journal article" date="2011" name="Arch. Virol.">
        <title>Partial genome characterization of acipenserid herpesvirus 2: taxonomical proposal for the demarcation of three subfamilies in Alloherpesviridae.</title>
        <authorList>
            <person name="Doszpoly A."/>
            <person name="Somogyi V."/>
            <person name="Lapatra S.E."/>
            <person name="Benko M."/>
        </authorList>
    </citation>
    <scope>NUCLEOTIDE SEQUENCE [LARGE SCALE GENOMIC DNA]</scope>
    <source>
        <strain evidence="2">SRWSHV (Snake River White Sturgeon Herpesvirus)</strain>
    </source>
</reference>
<organism evidence="1 2">
    <name type="scientific">white sturgeon herpesvirus 2</name>
    <dbReference type="NCBI Taxonomy" id="320884"/>
    <lineage>
        <taxon>Viruses</taxon>
        <taxon>Duplodnaviria</taxon>
        <taxon>Heunggongvirae</taxon>
        <taxon>Peploviricota</taxon>
        <taxon>Herviviricetes</taxon>
        <taxon>Herpesvirales</taxon>
        <taxon>Alloherpesviridae</taxon>
        <taxon>Ictavirus</taxon>
        <taxon>Ictavirus acipenseridallo2</taxon>
    </lineage>
</organism>